<keyword evidence="3" id="KW-0560">Oxidoreductase</keyword>
<dbReference type="PANTHER" id="PTHR32332:SF20">
    <property type="entry name" value="2-NITROPROPANE DIOXYGENASE-LIKE PROTEIN"/>
    <property type="match status" value="1"/>
</dbReference>
<dbReference type="GO" id="GO:0051213">
    <property type="term" value="F:dioxygenase activity"/>
    <property type="evidence" value="ECO:0007669"/>
    <property type="project" value="UniProtKB-KW"/>
</dbReference>
<evidence type="ECO:0000313" key="6">
    <source>
        <dbReference type="Proteomes" id="UP000054717"/>
    </source>
</evidence>
<organism evidence="5 6">
    <name type="scientific">Caballeronia telluris</name>
    <dbReference type="NCBI Taxonomy" id="326475"/>
    <lineage>
        <taxon>Bacteria</taxon>
        <taxon>Pseudomonadati</taxon>
        <taxon>Pseudomonadota</taxon>
        <taxon>Betaproteobacteria</taxon>
        <taxon>Burkholderiales</taxon>
        <taxon>Burkholderiaceae</taxon>
        <taxon>Caballeronia</taxon>
    </lineage>
</organism>
<dbReference type="Gene3D" id="3.20.20.70">
    <property type="entry name" value="Aldolase class I"/>
    <property type="match status" value="1"/>
</dbReference>
<dbReference type="InterPro" id="IPR013785">
    <property type="entry name" value="Aldolase_TIM"/>
</dbReference>
<dbReference type="SUPFAM" id="SSF47240">
    <property type="entry name" value="Ferritin-like"/>
    <property type="match status" value="1"/>
</dbReference>
<evidence type="ECO:0000259" key="4">
    <source>
        <dbReference type="Pfam" id="PF19825"/>
    </source>
</evidence>
<evidence type="ECO:0000256" key="1">
    <source>
        <dbReference type="ARBA" id="ARBA00022630"/>
    </source>
</evidence>
<protein>
    <submittedName>
        <fullName evidence="5">2-nitropropane dioxygenase</fullName>
    </submittedName>
</protein>
<dbReference type="AlphaFoldDB" id="A0A158K8Z9"/>
<dbReference type="Pfam" id="PF19825">
    <property type="entry name" value="DUF6306"/>
    <property type="match status" value="1"/>
</dbReference>
<dbReference type="InterPro" id="IPR046273">
    <property type="entry name" value="DUF6306"/>
</dbReference>
<evidence type="ECO:0000256" key="2">
    <source>
        <dbReference type="ARBA" id="ARBA00022643"/>
    </source>
</evidence>
<dbReference type="InterPro" id="IPR004136">
    <property type="entry name" value="NMO"/>
</dbReference>
<dbReference type="SUPFAM" id="SSF51412">
    <property type="entry name" value="Inosine monophosphate dehydrogenase (IMPDH)"/>
    <property type="match status" value="1"/>
</dbReference>
<dbReference type="EMBL" id="FCNZ02000035">
    <property type="protein sequence ID" value="SAL77587.1"/>
    <property type="molecule type" value="Genomic_DNA"/>
</dbReference>
<dbReference type="STRING" id="326475.AWB66_05662"/>
<keyword evidence="5" id="KW-0223">Dioxygenase</keyword>
<feature type="domain" description="DUF6306" evidence="4">
    <location>
        <begin position="377"/>
        <end position="500"/>
    </location>
</feature>
<dbReference type="PANTHER" id="PTHR32332">
    <property type="entry name" value="2-NITROPROPANE DIOXYGENASE"/>
    <property type="match status" value="1"/>
</dbReference>
<dbReference type="InterPro" id="IPR009078">
    <property type="entry name" value="Ferritin-like_SF"/>
</dbReference>
<keyword evidence="6" id="KW-1185">Reference proteome</keyword>
<evidence type="ECO:0000313" key="5">
    <source>
        <dbReference type="EMBL" id="SAL77587.1"/>
    </source>
</evidence>
<reference evidence="5" key="1">
    <citation type="submission" date="2016-01" db="EMBL/GenBank/DDBJ databases">
        <authorList>
            <person name="Peeters Charlotte."/>
        </authorList>
    </citation>
    <scope>NUCLEOTIDE SEQUENCE</scope>
    <source>
        <strain evidence="5">LMG 22936</strain>
    </source>
</reference>
<name>A0A158K8Z9_9BURK</name>
<dbReference type="RefSeq" id="WP_087633384.1">
    <property type="nucleotide sequence ID" value="NZ_FCNZ02000035.1"/>
</dbReference>
<gene>
    <name evidence="5" type="ORF">AWB66_05662</name>
</gene>
<proteinExistence type="predicted"/>
<evidence type="ECO:0000256" key="3">
    <source>
        <dbReference type="ARBA" id="ARBA00023002"/>
    </source>
</evidence>
<keyword evidence="1" id="KW-0285">Flavoprotein</keyword>
<dbReference type="Pfam" id="PF03060">
    <property type="entry name" value="NMO"/>
    <property type="match status" value="1"/>
</dbReference>
<accession>A0A158K8Z9</accession>
<dbReference type="Proteomes" id="UP000054717">
    <property type="component" value="Unassembled WGS sequence"/>
</dbReference>
<sequence>MSIALDLSSDLHRYANTLHRPMCDLLGCTWPVVLAGMGGVSRAELVTAVTVAGGFGFLGMVREPTSLILKEVREVRAGTDRKFGVNLIPAATPVGLLDAQIATCIEIGVPVVSLFWDVIPAIVRRLRDAGITVAYQIGSIGEARSAEAAGVNFLIVQGREAGGHVRGTQPLAVLLPEVVAGTRLPVLAAGGITEGADVATALSLGAQGVVLGTAMIPTRESFAHSYHKQRIVDAGEHETLLTDSFHINWPKGARVRVLANSVTRGERGDPFGACGTNGTESTVIGEEEGRPIYLFSTDSPLRSMTGDFEAMALYAGKGAERISDITGAATRLHQIVLQAGALLDPGVASVLDRKESAIALSEHMGDERHRTTGRHALLATLNELLEAERAGARVASQMVVEIAEPSLKQMMIAVRQDEARWCGVLTKAIQSLDGSPSRRTGAFYEKAMAVADLWQRMAFLNRGQAWVVRKLHALLPGVDEKQLRAELTAMLASHQENIRLVERQLEAATGGAPPGSA</sequence>
<comment type="caution">
    <text evidence="5">The sequence shown here is derived from an EMBL/GenBank/DDBJ whole genome shotgun (WGS) entry which is preliminary data.</text>
</comment>
<dbReference type="GO" id="GO:0018580">
    <property type="term" value="F:nitronate monooxygenase activity"/>
    <property type="evidence" value="ECO:0007669"/>
    <property type="project" value="InterPro"/>
</dbReference>
<dbReference type="CDD" id="cd04730">
    <property type="entry name" value="NPD_like"/>
    <property type="match status" value="1"/>
</dbReference>
<keyword evidence="2" id="KW-0288">FMN</keyword>